<gene>
    <name evidence="1" type="ORF">TSOC_004067</name>
</gene>
<dbReference type="Proteomes" id="UP000236333">
    <property type="component" value="Unassembled WGS sequence"/>
</dbReference>
<protein>
    <submittedName>
        <fullName evidence="1">Uncharacterized protein</fullName>
    </submittedName>
</protein>
<sequence length="160" mass="18499">MVKEHDSALRESFVCFDLHRVLCDVDKLRGEIDKLRDDGNKRQDDLDKLREGAHKLRDETHKLRTRINQPQERHAFLAEEKFGVKPHNETWEVFLMAAYCSDSGWFKGNELGFGELALLAKAPMINAAHQPPRHLVERAVHEAALLDDTWTSLWECAQRA</sequence>
<accession>A0A2J8A9X7</accession>
<dbReference type="AlphaFoldDB" id="A0A2J8A9X7"/>
<organism evidence="1 2">
    <name type="scientific">Tetrabaena socialis</name>
    <dbReference type="NCBI Taxonomy" id="47790"/>
    <lineage>
        <taxon>Eukaryota</taxon>
        <taxon>Viridiplantae</taxon>
        <taxon>Chlorophyta</taxon>
        <taxon>core chlorophytes</taxon>
        <taxon>Chlorophyceae</taxon>
        <taxon>CS clade</taxon>
        <taxon>Chlamydomonadales</taxon>
        <taxon>Tetrabaenaceae</taxon>
        <taxon>Tetrabaena</taxon>
    </lineage>
</organism>
<evidence type="ECO:0000313" key="2">
    <source>
        <dbReference type="Proteomes" id="UP000236333"/>
    </source>
</evidence>
<reference evidence="1 2" key="1">
    <citation type="journal article" date="2017" name="Mol. Biol. Evol.">
        <title>The 4-celled Tetrabaena socialis nuclear genome reveals the essential components for genetic control of cell number at the origin of multicellularity in the volvocine lineage.</title>
        <authorList>
            <person name="Featherston J."/>
            <person name="Arakaki Y."/>
            <person name="Hanschen E.R."/>
            <person name="Ferris P.J."/>
            <person name="Michod R.E."/>
            <person name="Olson B.J.S.C."/>
            <person name="Nozaki H."/>
            <person name="Durand P.M."/>
        </authorList>
    </citation>
    <scope>NUCLEOTIDE SEQUENCE [LARGE SCALE GENOMIC DNA]</scope>
    <source>
        <strain evidence="1 2">NIES-571</strain>
    </source>
</reference>
<dbReference type="EMBL" id="PGGS01000095">
    <property type="protein sequence ID" value="PNH09320.1"/>
    <property type="molecule type" value="Genomic_DNA"/>
</dbReference>
<comment type="caution">
    <text evidence="1">The sequence shown here is derived from an EMBL/GenBank/DDBJ whole genome shotgun (WGS) entry which is preliminary data.</text>
</comment>
<keyword evidence="2" id="KW-1185">Reference proteome</keyword>
<evidence type="ECO:0000313" key="1">
    <source>
        <dbReference type="EMBL" id="PNH09320.1"/>
    </source>
</evidence>
<proteinExistence type="predicted"/>
<name>A0A2J8A9X7_9CHLO</name>